<dbReference type="SUPFAM" id="SSF57845">
    <property type="entry name" value="B-box zinc-binding domain"/>
    <property type="match status" value="1"/>
</dbReference>
<dbReference type="PRINTS" id="PR01407">
    <property type="entry name" value="BUTYPHLNCDUF"/>
</dbReference>
<accession>A0ABD1K169</accession>
<evidence type="ECO:0000256" key="3">
    <source>
        <dbReference type="ARBA" id="ARBA00022833"/>
    </source>
</evidence>
<dbReference type="GO" id="GO:0008270">
    <property type="term" value="F:zinc ion binding"/>
    <property type="evidence" value="ECO:0007669"/>
    <property type="project" value="UniProtKB-KW"/>
</dbReference>
<dbReference type="PANTHER" id="PTHR25465:SF5">
    <property type="entry name" value="E3 UBIQUITIN_ISG15 LIGASE TRIM25-RELATED"/>
    <property type="match status" value="1"/>
</dbReference>
<evidence type="ECO:0000259" key="7">
    <source>
        <dbReference type="PROSITE" id="PS50188"/>
    </source>
</evidence>
<keyword evidence="9" id="KW-1185">Reference proteome</keyword>
<dbReference type="EMBL" id="JBHFQA010000010">
    <property type="protein sequence ID" value="KAL2092863.1"/>
    <property type="molecule type" value="Genomic_DNA"/>
</dbReference>
<evidence type="ECO:0000313" key="8">
    <source>
        <dbReference type="EMBL" id="KAL2092863.1"/>
    </source>
</evidence>
<dbReference type="PROSITE" id="PS50119">
    <property type="entry name" value="ZF_BBOX"/>
    <property type="match status" value="1"/>
</dbReference>
<dbReference type="Pfam" id="PF25600">
    <property type="entry name" value="TRIM_CC"/>
    <property type="match status" value="1"/>
</dbReference>
<evidence type="ECO:0000259" key="6">
    <source>
        <dbReference type="PROSITE" id="PS50119"/>
    </source>
</evidence>
<name>A0ABD1K169_9TELE</name>
<dbReference type="PROSITE" id="PS50188">
    <property type="entry name" value="B302_SPRY"/>
    <property type="match status" value="1"/>
</dbReference>
<feature type="domain" description="B box-type" evidence="6">
    <location>
        <begin position="292"/>
        <end position="332"/>
    </location>
</feature>
<dbReference type="InterPro" id="IPR000315">
    <property type="entry name" value="Znf_B-box"/>
</dbReference>
<dbReference type="GO" id="GO:0005737">
    <property type="term" value="C:cytoplasm"/>
    <property type="evidence" value="ECO:0007669"/>
    <property type="project" value="UniProtKB-ARBA"/>
</dbReference>
<sequence>MRCSSMHFFFYRVRNRRRSTTRGVTREVLSSAASEVERGRSVRSVAASHGISHVTLNRFVLRKRKLHEQHQGRSPPPLPPVGYSQHKKVFTLEQEQQLVGYLNRAAEICNGLSPKEVRILAFQCAVQFHCSFPCSWSKTQMAGKDWLTAFLKRNQSLFIRKPQAENASFDVLTGEMFFQNLHTLHNRCSFPWNAIWNMDEICQNGAVNPGGSGSSALHQEDSLILPSSDPLLQDLAPEDTGDVECDVCPGTKLTAVKSCLDCLVSYCETHYRLHNEINPGRQHNVIDATSHLQDMICTQHGKALEIFCRTDQSCVCFVCMVGEHKGHDTVTASAERAEKQAQLEETQRTFQHSIQEREQELQQLKATVETLKSSAESALEESERMFAEMLRSIERRCSEVTYLFRCQEKDEVSRAERRQKELEQEVAELKRRNAEMEQLLHTQDHIHFLKTFCSVSDPLESKNLPSIAVSQSLQTSVDALKTYVSTLKEQLEDICKQDISKICAAVSKVQFFLTEPVTREEFLQYSCQFTLDSDTANRHLCLSEENRRVDWRDEFQSYPDHPDRFDGCQVLCREGVSGRCYWEVEWIGDVHIAVSYKSISRKGESSQRWFGWNDQSWSLDVSSSFFRHNNEGTKLPLVASSRIGVYVDHRVGTLAFYSISDTMTLLHKIHTTFTRTLYPGFAFYSIPSSVTLI</sequence>
<dbReference type="Proteomes" id="UP001591681">
    <property type="component" value="Unassembled WGS sequence"/>
</dbReference>
<dbReference type="SUPFAM" id="SSF49899">
    <property type="entry name" value="Concanavalin A-like lectins/glucanases"/>
    <property type="match status" value="1"/>
</dbReference>
<dbReference type="Gene3D" id="4.10.830.40">
    <property type="match status" value="1"/>
</dbReference>
<feature type="domain" description="B30.2/SPRY" evidence="7">
    <location>
        <begin position="509"/>
        <end position="693"/>
    </location>
</feature>
<keyword evidence="3" id="KW-0862">Zinc</keyword>
<dbReference type="CDD" id="cd16040">
    <property type="entry name" value="SPRY_PRY_SNTX"/>
    <property type="match status" value="1"/>
</dbReference>
<dbReference type="Pfam" id="PF00643">
    <property type="entry name" value="zf-B_box"/>
    <property type="match status" value="1"/>
</dbReference>
<dbReference type="InterPro" id="IPR058030">
    <property type="entry name" value="TRIM8/14/16/25/29/45/65_CC"/>
</dbReference>
<dbReference type="CDD" id="cd19769">
    <property type="entry name" value="Bbox2_TRIM16-like"/>
    <property type="match status" value="1"/>
</dbReference>
<dbReference type="InterPro" id="IPR006574">
    <property type="entry name" value="PRY"/>
</dbReference>
<dbReference type="InterPro" id="IPR003877">
    <property type="entry name" value="SPRY_dom"/>
</dbReference>
<keyword evidence="5" id="KW-0175">Coiled coil</keyword>
<dbReference type="SMART" id="SM00589">
    <property type="entry name" value="PRY"/>
    <property type="match status" value="1"/>
</dbReference>
<dbReference type="Pfam" id="PF13765">
    <property type="entry name" value="PRY"/>
    <property type="match status" value="1"/>
</dbReference>
<dbReference type="InterPro" id="IPR013320">
    <property type="entry name" value="ConA-like_dom_sf"/>
</dbReference>
<dbReference type="InterPro" id="IPR001870">
    <property type="entry name" value="B30.2/SPRY"/>
</dbReference>
<dbReference type="AlphaFoldDB" id="A0ABD1K169"/>
<dbReference type="InterPro" id="IPR043136">
    <property type="entry name" value="B30.2/SPRY_sf"/>
</dbReference>
<feature type="coiled-coil region" evidence="5">
    <location>
        <begin position="412"/>
        <end position="442"/>
    </location>
</feature>
<evidence type="ECO:0000313" key="9">
    <source>
        <dbReference type="Proteomes" id="UP001591681"/>
    </source>
</evidence>
<protein>
    <recommendedName>
        <fullName evidence="10">Tripartite motif-containing protein 16-like</fullName>
    </recommendedName>
</protein>
<evidence type="ECO:0000256" key="5">
    <source>
        <dbReference type="SAM" id="Coils"/>
    </source>
</evidence>
<comment type="caution">
    <text evidence="8">The sequence shown here is derived from an EMBL/GenBank/DDBJ whole genome shotgun (WGS) entry which is preliminary data.</text>
</comment>
<keyword evidence="2 4" id="KW-0863">Zinc-finger</keyword>
<reference evidence="8 9" key="1">
    <citation type="submission" date="2024-09" db="EMBL/GenBank/DDBJ databases">
        <title>A chromosome-level genome assembly of Gray's grenadier anchovy, Coilia grayii.</title>
        <authorList>
            <person name="Fu Z."/>
        </authorList>
    </citation>
    <scope>NUCLEOTIDE SEQUENCE [LARGE SCALE GENOMIC DNA]</scope>
    <source>
        <strain evidence="8">G4</strain>
        <tissue evidence="8">Muscle</tissue>
    </source>
</reference>
<dbReference type="InterPro" id="IPR003879">
    <property type="entry name" value="Butyrophylin_SPRY"/>
</dbReference>
<dbReference type="Gene3D" id="2.60.120.920">
    <property type="match status" value="1"/>
</dbReference>
<keyword evidence="1" id="KW-0479">Metal-binding</keyword>
<feature type="coiled-coil region" evidence="5">
    <location>
        <begin position="354"/>
        <end position="381"/>
    </location>
</feature>
<dbReference type="InterPro" id="IPR051051">
    <property type="entry name" value="E3_ubiq-ligase_TRIM/RNF"/>
</dbReference>
<organism evidence="8 9">
    <name type="scientific">Coilia grayii</name>
    <name type="common">Gray's grenadier anchovy</name>
    <dbReference type="NCBI Taxonomy" id="363190"/>
    <lineage>
        <taxon>Eukaryota</taxon>
        <taxon>Metazoa</taxon>
        <taxon>Chordata</taxon>
        <taxon>Craniata</taxon>
        <taxon>Vertebrata</taxon>
        <taxon>Euteleostomi</taxon>
        <taxon>Actinopterygii</taxon>
        <taxon>Neopterygii</taxon>
        <taxon>Teleostei</taxon>
        <taxon>Clupei</taxon>
        <taxon>Clupeiformes</taxon>
        <taxon>Clupeoidei</taxon>
        <taxon>Engraulidae</taxon>
        <taxon>Coilinae</taxon>
        <taxon>Coilia</taxon>
    </lineage>
</organism>
<evidence type="ECO:0008006" key="10">
    <source>
        <dbReference type="Google" id="ProtNLM"/>
    </source>
</evidence>
<evidence type="ECO:0000256" key="2">
    <source>
        <dbReference type="ARBA" id="ARBA00022771"/>
    </source>
</evidence>
<proteinExistence type="predicted"/>
<dbReference type="PANTHER" id="PTHR25465">
    <property type="entry name" value="B-BOX DOMAIN CONTAINING"/>
    <property type="match status" value="1"/>
</dbReference>
<dbReference type="SMART" id="SM00449">
    <property type="entry name" value="SPRY"/>
    <property type="match status" value="1"/>
</dbReference>
<evidence type="ECO:0000256" key="1">
    <source>
        <dbReference type="ARBA" id="ARBA00022723"/>
    </source>
</evidence>
<gene>
    <name evidence="8" type="ORF">ACEWY4_012661</name>
</gene>
<dbReference type="SMART" id="SM00336">
    <property type="entry name" value="BBOX"/>
    <property type="match status" value="1"/>
</dbReference>
<evidence type="ECO:0000256" key="4">
    <source>
        <dbReference type="PROSITE-ProRule" id="PRU00024"/>
    </source>
</evidence>
<dbReference type="Gene3D" id="3.30.160.60">
    <property type="entry name" value="Classic Zinc Finger"/>
    <property type="match status" value="1"/>
</dbReference>
<dbReference type="Pfam" id="PF00622">
    <property type="entry name" value="SPRY"/>
    <property type="match status" value="1"/>
</dbReference>